<keyword evidence="6" id="KW-0482">Metalloprotease</keyword>
<dbReference type="SMART" id="SM00695">
    <property type="entry name" value="DUSP"/>
    <property type="match status" value="1"/>
</dbReference>
<dbReference type="FunFam" id="3.30.830.10:FF:000003">
    <property type="entry name" value="Insulin-degrading enzyme"/>
    <property type="match status" value="1"/>
</dbReference>
<keyword evidence="5" id="KW-0862">Zinc</keyword>
<feature type="compositionally biased region" description="Polar residues" evidence="7">
    <location>
        <begin position="1624"/>
        <end position="1644"/>
    </location>
</feature>
<feature type="compositionally biased region" description="Polar residues" evidence="7">
    <location>
        <begin position="2145"/>
        <end position="2155"/>
    </location>
</feature>
<evidence type="ECO:0000256" key="4">
    <source>
        <dbReference type="ARBA" id="ARBA00022801"/>
    </source>
</evidence>
<keyword evidence="3" id="KW-0479">Metal-binding</keyword>
<proteinExistence type="inferred from homology"/>
<sequence length="2770" mass="308889">MAPPRPEPQSSADPPLPGEVVVVTDYLEKPSLDDRSYRVIRLPNQLEALIVHDPKTDKASAAMDVNVGSFSDEDEMPGMAHAVEHLLFMGNKKYPVENAYHQYISAHSGLTNAYTAATSTNYHFEVSAKPSNGEDPSATNPSPLLGALDRFAQFFIEPLFLENTLDRELRAVDSENKKNLQNDQWRLHQLKKSLSNPKHPFCHFSTGNLETLKTAPEAKGINVRDKFIEFYEKHYSANRMKLCVLGREPLDVLQTWVIEHFSSVKNKNLAPNRWEQEVPFTKEQLGTQIFAKPVMDTRDLTLTFPFIEQDHLYDSQPSRYISHLIGHEGPGSIMSYIKSKGWANGLYAGAWPVSPGTPEVFECQITLTEEGLKNYKEVVKVVFEYISLLRETEPQEWIYEEQKGLAEVNFRFREKTQSYRFTSKLSSTMQKPLPREYLLSGYSLLRKFDPHLIKEGLDCLRPDNFRMTIVSRDFPGTWENKEKWYGTEYTCQPIPDELREEIRKAAASGPETRTAKLHLPHKNEFVPTKLEVEKKDVKEPALAPRIVRNDPLVRTWFKKDDTFWVPKATLIISCRSPVATASAAGRVKSRLFTDLIKDALEEFSYDAELAGLEYTVTLDSRGLYIEVAGYNDKLAVLLQHVLITTRDLEIRDDRFAIIKERISRGYRNWELAAPWTQIGDYMSWLTIDQGYVVEELEAELPHITADALRVFQKELLAQMHMEVLVHGNIYREDALRLTDMVESTLKPRVLPQPQWKIRRGLMLPPGSNYIWKKKLKDPANVNHCIQYFLHVGSRGDYNVRARVLLLDQIVHEPCFNQLRTKEQLGYIVYSGTWTSVTQYGFYFVIQSEKTAPYLETRIEEFLRSVAKSLEEMSEEEFESNKRSIIDKRLERLKYLEQESNRHWTHIHSEFYAFDNAPQDADHIRPLTKADMIEFFNQYIHPNSPSRAKLAVYLEAQAKSDVSTKEISELIKALDIDAAAASRAATELQARLSAAGREVEKEVADLRDYLFHDLKVPEGKIDVAADAWKTIHAKHGPGNDVVKNAEPPSANGTTPVFIDNVRTFRASLPASNGARPLRDLSDDLAFPELQKQLAFTTSSQKKRRITRQSTREHNKPEDSVLPSTEVDTDPAFSFSAACVPDLRTPSFLRADSLPPSSVPPRLQSQGASLTDSPSSDASSPCAASADLSIELDRESDLLDGSTLQQPEYRTTRDQSPVHQSVRRALMGGAADSPQRSSSPLKRRASSMEPEQNILDGREDVDMLAVTDSQRTEAAEGSRGEQGEQETKASELPPPDAKAELPLRNEVPPLDQQIKTIETLVKAFAETPLKEGDEAYLVSRQWLGRAQTFGSDAKHANKESSDGSPGPVDNSDIIQAIFTDSTGELCVKLKPGMGIENFELFPKDAWDLLLSWYGLVAGQTPIVRFAHNTAPDSVSLPTVQFEFHPPVFTIHRLWSANSPIPIEQEIKLKKPAPPVIVQSTSCGYHNFLKQAKKLVGVASDRKVRVWRLLQTLPATESSSEPSGIRTPPDSPGRDHSFLTRPPSTPGAWPEMLVDVATFLTLEKDVERGLVDSDDTTTNPNYNGKKSLALVGLAVDQTLVLDEQIDRDAFVSNYRGSTLKDKAIASRGSSSSLMAQRGNASGRSSPAPQGVLTRGRAQQKPGRTLGCVGLQNLGNTCYMNSALQCVRSVEELTKYFLTHEAQKEINPDNPLSHNGEVAAAYGRLLEEMYRDPAPGSIAPRNFKAVIGRYASAFSGYGQQDSQEFLGFLLDGLQEDLNRIKKKPYIEKPDSTDDMINNLEAVREMAAKVWDITKKRDDSVIADLFTGMYKSTLVCPVCDKVSITFDPFNNLTLPLPVANVWSRNIKFFPLNDKPVEIVVDLDKNSSIRAMKQYISVRVGVPAERLFAGEEFHSKFFKLYDDGSAVSDEIQSSDIAVVHEIESAPTNIAGPKKRQGKKALLTSHSQEEDDTSPVEDPRLERMLVPVLHRIDPSEPSVRKRYGRKNDISPPPPHFIVLNPDEARDLEAIRRKILEKVATFTTWSRLSPSDDADVAEGTDSEMVNTTASDADSAGDSKVVAKSVEGEDDMVDVTMRDASDGRNASAATPTDGPQLLKHFNHKRPKWVNPLEFLDPELQNLFDMSYFFESGTTVPTGWSSTTEEGVLPRLSSRLPKVAASDTEMQSPGTMDGSDESGSEGSSKLPTSAVTRMADESSDEDSEFPRHKNFHSRPSNQMNGRKRGGKQKTYGKGKARFNKQNRASRLKQPAAQSTVETVEEPLPNGALVGLGEGIVVEWSEAAFDHVFGGTTPDEMRGMKTYLKVPTLEDPALQAKQKARQLRKKHGIALDDCLDEFEKEEILSEQDTWYCPRCKEHRRASKKFDLWKTPDILVVHLKRFSSSGWRRDKLDILVDFPVEGLDLTKRVINKEDGKEEIFDLIAVDDHWGGLGGGHYTAFAKNFVDGEWYEYNDSSVSKQNDTSRVVTSAAYLLFYRRRSNVPLGGPRFQEIFERFNNSSLDDDLSESGEGQRLGQGSSQRGSPSALTGAGPVHLRENRGWDSGRRAESERPSYRSGNNDDDADMDTTWSNQDTLHNSIEGDGEDEGIGLSDYDTAGMAGMTSIIGPTTWSFGNVNDGSKPGSEVGGDDDIASDVAQNDGSSVQGDMTDVFDDAPGMEHLLSRGPAADYAETPESAPPVVEFVGDDQYSDLPPAPSAADQEFINKLAAKAWVDRQVHKVPPVGDLGVVEDDQASDKVAEIHVGDADADDQAAPAASEGKSPV</sequence>
<reference evidence="10" key="1">
    <citation type="journal article" date="2023" name="Mol. Phylogenet. Evol.">
        <title>Genome-scale phylogeny and comparative genomics of the fungal order Sordariales.</title>
        <authorList>
            <person name="Hensen N."/>
            <person name="Bonometti L."/>
            <person name="Westerberg I."/>
            <person name="Brannstrom I.O."/>
            <person name="Guillou S."/>
            <person name="Cros-Aarteil S."/>
            <person name="Calhoun S."/>
            <person name="Haridas S."/>
            <person name="Kuo A."/>
            <person name="Mondo S."/>
            <person name="Pangilinan J."/>
            <person name="Riley R."/>
            <person name="LaButti K."/>
            <person name="Andreopoulos B."/>
            <person name="Lipzen A."/>
            <person name="Chen C."/>
            <person name="Yan M."/>
            <person name="Daum C."/>
            <person name="Ng V."/>
            <person name="Clum A."/>
            <person name="Steindorff A."/>
            <person name="Ohm R.A."/>
            <person name="Martin F."/>
            <person name="Silar P."/>
            <person name="Natvig D.O."/>
            <person name="Lalanne C."/>
            <person name="Gautier V."/>
            <person name="Ament-Velasquez S.L."/>
            <person name="Kruys A."/>
            <person name="Hutchinson M.I."/>
            <person name="Powell A.J."/>
            <person name="Barry K."/>
            <person name="Miller A.N."/>
            <person name="Grigoriev I.V."/>
            <person name="Debuchy R."/>
            <person name="Gladieux P."/>
            <person name="Hiltunen Thoren M."/>
            <person name="Johannesson H."/>
        </authorList>
    </citation>
    <scope>NUCLEOTIDE SEQUENCE</scope>
    <source>
        <strain evidence="10">CBS 359.72</strain>
    </source>
</reference>
<comment type="similarity">
    <text evidence="1">Belongs to the peptidase M16 family.</text>
</comment>
<name>A0AAN7D2B8_9PEZI</name>
<feature type="region of interest" description="Disordered" evidence="7">
    <location>
        <begin position="1512"/>
        <end position="1543"/>
    </location>
</feature>
<dbReference type="Gene3D" id="3.90.70.10">
    <property type="entry name" value="Cysteine proteinases"/>
    <property type="match status" value="2"/>
</dbReference>
<comment type="caution">
    <text evidence="10">The sequence shown here is derived from an EMBL/GenBank/DDBJ whole genome shotgun (WGS) entry which is preliminary data.</text>
</comment>
<dbReference type="PANTHER" id="PTHR43690">
    <property type="entry name" value="NARDILYSIN"/>
    <property type="match status" value="1"/>
</dbReference>
<dbReference type="GO" id="GO:0005829">
    <property type="term" value="C:cytosol"/>
    <property type="evidence" value="ECO:0007669"/>
    <property type="project" value="TreeGrafter"/>
</dbReference>
<feature type="region of interest" description="Disordered" evidence="7">
    <location>
        <begin position="2751"/>
        <end position="2770"/>
    </location>
</feature>
<feature type="compositionally biased region" description="Basic and acidic residues" evidence="7">
    <location>
        <begin position="1350"/>
        <end position="1359"/>
    </location>
</feature>
<dbReference type="PROSITE" id="PS00972">
    <property type="entry name" value="USP_1"/>
    <property type="match status" value="1"/>
</dbReference>
<dbReference type="GO" id="GO:0004843">
    <property type="term" value="F:cysteine-type deubiquitinase activity"/>
    <property type="evidence" value="ECO:0007669"/>
    <property type="project" value="InterPro"/>
</dbReference>
<dbReference type="InterPro" id="IPR006615">
    <property type="entry name" value="Pept_C19_DUSP"/>
</dbReference>
<dbReference type="GO" id="GO:0046872">
    <property type="term" value="F:metal ion binding"/>
    <property type="evidence" value="ECO:0007669"/>
    <property type="project" value="UniProtKB-KW"/>
</dbReference>
<dbReference type="InterPro" id="IPR007863">
    <property type="entry name" value="Peptidase_M16_C"/>
</dbReference>
<evidence type="ECO:0000256" key="5">
    <source>
        <dbReference type="ARBA" id="ARBA00022833"/>
    </source>
</evidence>
<feature type="compositionally biased region" description="Basic and acidic residues" evidence="7">
    <location>
        <begin position="2542"/>
        <end position="2561"/>
    </location>
</feature>
<feature type="compositionally biased region" description="Basic residues" evidence="7">
    <location>
        <begin position="2231"/>
        <end position="2256"/>
    </location>
</feature>
<feature type="region of interest" description="Disordered" evidence="7">
    <location>
        <begin position="2620"/>
        <end position="2668"/>
    </location>
</feature>
<dbReference type="EMBL" id="MU857602">
    <property type="protein sequence ID" value="KAK4252116.1"/>
    <property type="molecule type" value="Genomic_DNA"/>
</dbReference>
<dbReference type="PROSITE" id="PS50235">
    <property type="entry name" value="USP_3"/>
    <property type="match status" value="1"/>
</dbReference>
<keyword evidence="2" id="KW-0645">Protease</keyword>
<feature type="region of interest" description="Disordered" evidence="7">
    <location>
        <begin position="1225"/>
        <end position="1300"/>
    </location>
</feature>
<feature type="region of interest" description="Disordered" evidence="7">
    <location>
        <begin position="1348"/>
        <end position="1368"/>
    </location>
</feature>
<feature type="compositionally biased region" description="Polar residues" evidence="7">
    <location>
        <begin position="2643"/>
        <end position="2653"/>
    </location>
</feature>
<dbReference type="Pfam" id="PF16187">
    <property type="entry name" value="Peptidase_M16_M"/>
    <property type="match status" value="1"/>
</dbReference>
<feature type="domain" description="DUSP" evidence="9">
    <location>
        <begin position="1306"/>
        <end position="1425"/>
    </location>
</feature>
<dbReference type="Pfam" id="PF06337">
    <property type="entry name" value="DUSP"/>
    <property type="match status" value="1"/>
</dbReference>
<accession>A0AAN7D2B8</accession>
<dbReference type="SUPFAM" id="SSF54001">
    <property type="entry name" value="Cysteine proteinases"/>
    <property type="match status" value="1"/>
</dbReference>
<dbReference type="InterPro" id="IPR050626">
    <property type="entry name" value="Peptidase_M16"/>
</dbReference>
<evidence type="ECO:0000313" key="11">
    <source>
        <dbReference type="Proteomes" id="UP001303647"/>
    </source>
</evidence>
<reference evidence="10" key="2">
    <citation type="submission" date="2023-05" db="EMBL/GenBank/DDBJ databases">
        <authorList>
            <consortium name="Lawrence Berkeley National Laboratory"/>
            <person name="Steindorff A."/>
            <person name="Hensen N."/>
            <person name="Bonometti L."/>
            <person name="Westerberg I."/>
            <person name="Brannstrom I.O."/>
            <person name="Guillou S."/>
            <person name="Cros-Aarteil S."/>
            <person name="Calhoun S."/>
            <person name="Haridas S."/>
            <person name="Kuo A."/>
            <person name="Mondo S."/>
            <person name="Pangilinan J."/>
            <person name="Riley R."/>
            <person name="Labutti K."/>
            <person name="Andreopoulos B."/>
            <person name="Lipzen A."/>
            <person name="Chen C."/>
            <person name="Yanf M."/>
            <person name="Daum C."/>
            <person name="Ng V."/>
            <person name="Clum A."/>
            <person name="Ohm R."/>
            <person name="Martin F."/>
            <person name="Silar P."/>
            <person name="Natvig D."/>
            <person name="Lalanne C."/>
            <person name="Gautier V."/>
            <person name="Ament-Velasquez S.L."/>
            <person name="Kruys A."/>
            <person name="Hutchinson M.I."/>
            <person name="Powell A.J."/>
            <person name="Barry K."/>
            <person name="Miller A.N."/>
            <person name="Grigoriev I.V."/>
            <person name="Debuchy R."/>
            <person name="Gladieux P."/>
            <person name="Thoren M.H."/>
            <person name="Johannesson H."/>
        </authorList>
    </citation>
    <scope>NUCLEOTIDE SEQUENCE</scope>
    <source>
        <strain evidence="10">CBS 359.72</strain>
    </source>
</reference>
<dbReference type="PANTHER" id="PTHR43690:SF18">
    <property type="entry name" value="INSULIN-DEGRADING ENZYME-RELATED"/>
    <property type="match status" value="1"/>
</dbReference>
<dbReference type="GO" id="GO:0005739">
    <property type="term" value="C:mitochondrion"/>
    <property type="evidence" value="ECO:0007669"/>
    <property type="project" value="TreeGrafter"/>
</dbReference>
<feature type="region of interest" description="Disordered" evidence="7">
    <location>
        <begin position="1095"/>
        <end position="1125"/>
    </location>
</feature>
<feature type="region of interest" description="Disordered" evidence="7">
    <location>
        <begin position="2508"/>
        <end position="2602"/>
    </location>
</feature>
<feature type="region of interest" description="Disordered" evidence="7">
    <location>
        <begin position="1991"/>
        <end position="2010"/>
    </location>
</feature>
<dbReference type="Pfam" id="PF05193">
    <property type="entry name" value="Peptidase_M16_C"/>
    <property type="match status" value="1"/>
</dbReference>
<dbReference type="GO" id="GO:0043171">
    <property type="term" value="P:peptide catabolic process"/>
    <property type="evidence" value="ECO:0007669"/>
    <property type="project" value="TreeGrafter"/>
</dbReference>
<dbReference type="InterPro" id="IPR035927">
    <property type="entry name" value="DUSP-like_sf"/>
</dbReference>
<feature type="compositionally biased region" description="Low complexity" evidence="7">
    <location>
        <begin position="2516"/>
        <end position="2531"/>
    </location>
</feature>
<keyword evidence="4" id="KW-0378">Hydrolase</keyword>
<dbReference type="InterPro" id="IPR001394">
    <property type="entry name" value="Peptidase_C19_UCH"/>
</dbReference>
<dbReference type="GO" id="GO:0051603">
    <property type="term" value="P:proteolysis involved in protein catabolic process"/>
    <property type="evidence" value="ECO:0007669"/>
    <property type="project" value="TreeGrafter"/>
</dbReference>
<gene>
    <name evidence="10" type="ORF">C7999DRAFT_27358</name>
</gene>
<dbReference type="SUPFAM" id="SSF143791">
    <property type="entry name" value="DUSP-like"/>
    <property type="match status" value="1"/>
</dbReference>
<dbReference type="Gene3D" id="3.30.830.10">
    <property type="entry name" value="Metalloenzyme, LuxS/M16 peptidase-like"/>
    <property type="match status" value="4"/>
</dbReference>
<evidence type="ECO:0000259" key="9">
    <source>
        <dbReference type="PROSITE" id="PS51283"/>
    </source>
</evidence>
<evidence type="ECO:0000256" key="6">
    <source>
        <dbReference type="ARBA" id="ARBA00023049"/>
    </source>
</evidence>
<feature type="compositionally biased region" description="Polar residues" evidence="7">
    <location>
        <begin position="2575"/>
        <end position="2585"/>
    </location>
</feature>
<dbReference type="GO" id="GO:0004222">
    <property type="term" value="F:metalloendopeptidase activity"/>
    <property type="evidence" value="ECO:0007669"/>
    <property type="project" value="TreeGrafter"/>
</dbReference>
<evidence type="ECO:0000256" key="2">
    <source>
        <dbReference type="ARBA" id="ARBA00022670"/>
    </source>
</evidence>
<dbReference type="Pfam" id="PF00675">
    <property type="entry name" value="Peptidase_M16"/>
    <property type="match status" value="1"/>
</dbReference>
<feature type="compositionally biased region" description="Basic and acidic residues" evidence="7">
    <location>
        <begin position="1268"/>
        <end position="1287"/>
    </location>
</feature>
<feature type="region of interest" description="Disordered" evidence="7">
    <location>
        <begin position="1622"/>
        <end position="1655"/>
    </location>
</feature>
<evidence type="ECO:0000256" key="7">
    <source>
        <dbReference type="SAM" id="MobiDB-lite"/>
    </source>
</evidence>
<feature type="compositionally biased region" description="Low complexity" evidence="7">
    <location>
        <begin position="1166"/>
        <end position="1183"/>
    </location>
</feature>
<feature type="region of interest" description="Disordered" evidence="7">
    <location>
        <begin position="1149"/>
        <end position="1183"/>
    </location>
</feature>
<evidence type="ECO:0000313" key="10">
    <source>
        <dbReference type="EMBL" id="KAK4252116.1"/>
    </source>
</evidence>
<keyword evidence="11" id="KW-1185">Reference proteome</keyword>
<dbReference type="InterPro" id="IPR054734">
    <property type="entry name" value="PqqF-like_C_4"/>
</dbReference>
<dbReference type="Gene3D" id="3.30.2230.10">
    <property type="entry name" value="DUSP-like"/>
    <property type="match status" value="1"/>
</dbReference>
<evidence type="ECO:0000256" key="3">
    <source>
        <dbReference type="ARBA" id="ARBA00022723"/>
    </source>
</evidence>
<evidence type="ECO:0000256" key="1">
    <source>
        <dbReference type="ARBA" id="ARBA00007261"/>
    </source>
</evidence>
<dbReference type="Proteomes" id="UP001303647">
    <property type="component" value="Unassembled WGS sequence"/>
</dbReference>
<feature type="region of interest" description="Disordered" evidence="7">
    <location>
        <begin position="1034"/>
        <end position="1053"/>
    </location>
</feature>
<dbReference type="PROSITE" id="PS00973">
    <property type="entry name" value="USP_2"/>
    <property type="match status" value="1"/>
</dbReference>
<dbReference type="GO" id="GO:0016579">
    <property type="term" value="P:protein deubiquitination"/>
    <property type="evidence" value="ECO:0007669"/>
    <property type="project" value="InterPro"/>
</dbReference>
<feature type="region of interest" description="Disordered" evidence="7">
    <location>
        <begin position="1941"/>
        <end position="1970"/>
    </location>
</feature>
<protein>
    <submittedName>
        <fullName evidence="10">UCH-domain-containing protein</fullName>
    </submittedName>
</protein>
<dbReference type="InterPro" id="IPR032632">
    <property type="entry name" value="Peptidase_M16_M"/>
</dbReference>
<dbReference type="Pfam" id="PF00443">
    <property type="entry name" value="UCH"/>
    <property type="match status" value="1"/>
</dbReference>
<dbReference type="InterPro" id="IPR018200">
    <property type="entry name" value="USP_CS"/>
</dbReference>
<dbReference type="InterPro" id="IPR038765">
    <property type="entry name" value="Papain-like_cys_pep_sf"/>
</dbReference>
<organism evidence="10 11">
    <name type="scientific">Corynascus novoguineensis</name>
    <dbReference type="NCBI Taxonomy" id="1126955"/>
    <lineage>
        <taxon>Eukaryota</taxon>
        <taxon>Fungi</taxon>
        <taxon>Dikarya</taxon>
        <taxon>Ascomycota</taxon>
        <taxon>Pezizomycotina</taxon>
        <taxon>Sordariomycetes</taxon>
        <taxon>Sordariomycetidae</taxon>
        <taxon>Sordariales</taxon>
        <taxon>Chaetomiaceae</taxon>
        <taxon>Corynascus</taxon>
    </lineage>
</organism>
<feature type="compositionally biased region" description="Basic and acidic residues" evidence="7">
    <location>
        <begin position="1108"/>
        <end position="1117"/>
    </location>
</feature>
<feature type="region of interest" description="Disordered" evidence="7">
    <location>
        <begin position="2145"/>
        <end position="2269"/>
    </location>
</feature>
<dbReference type="PROSITE" id="PS51283">
    <property type="entry name" value="DUSP"/>
    <property type="match status" value="1"/>
</dbReference>
<dbReference type="InterPro" id="IPR011765">
    <property type="entry name" value="Pept_M16_N"/>
</dbReference>
<dbReference type="Pfam" id="PF22456">
    <property type="entry name" value="PqqF-like_C_4"/>
    <property type="match status" value="1"/>
</dbReference>
<dbReference type="FunFam" id="3.30.830.10:FF:000005">
    <property type="entry name" value="nardilysin isoform X1"/>
    <property type="match status" value="1"/>
</dbReference>
<dbReference type="InterPro" id="IPR028889">
    <property type="entry name" value="USP"/>
</dbReference>
<feature type="domain" description="USP" evidence="8">
    <location>
        <begin position="1665"/>
        <end position="2487"/>
    </location>
</feature>
<evidence type="ECO:0000259" key="8">
    <source>
        <dbReference type="PROSITE" id="PS50235"/>
    </source>
</evidence>
<dbReference type="SUPFAM" id="SSF63411">
    <property type="entry name" value="LuxS/MPP-like metallohydrolase"/>
    <property type="match status" value="4"/>
</dbReference>
<dbReference type="InterPro" id="IPR011249">
    <property type="entry name" value="Metalloenz_LuxS/M16"/>
</dbReference>
<dbReference type="CDD" id="cd02674">
    <property type="entry name" value="Peptidase_C19R"/>
    <property type="match status" value="1"/>
</dbReference>
<dbReference type="FunFam" id="3.30.830.10:FF:000004">
    <property type="entry name" value="Putative insulin-degrading enzyme"/>
    <property type="match status" value="1"/>
</dbReference>